<dbReference type="Gene3D" id="1.20.1050.90">
    <property type="entry name" value="RecF/RecN/SMC, N-terminal domain"/>
    <property type="match status" value="1"/>
</dbReference>
<dbReference type="GO" id="GO:0000731">
    <property type="term" value="P:DNA synthesis involved in DNA repair"/>
    <property type="evidence" value="ECO:0007669"/>
    <property type="project" value="TreeGrafter"/>
</dbReference>
<dbReference type="HAMAP" id="MF_00365">
    <property type="entry name" value="RecF"/>
    <property type="match status" value="1"/>
</dbReference>
<name>A0A9D1F9W1_9FIRM</name>
<dbReference type="Pfam" id="PF02463">
    <property type="entry name" value="SMC_N"/>
    <property type="match status" value="1"/>
</dbReference>
<dbReference type="GO" id="GO:0005737">
    <property type="term" value="C:cytoplasm"/>
    <property type="evidence" value="ECO:0007669"/>
    <property type="project" value="UniProtKB-SubCell"/>
</dbReference>
<evidence type="ECO:0000256" key="4">
    <source>
        <dbReference type="ARBA" id="ARBA00022490"/>
    </source>
</evidence>
<dbReference type="GO" id="GO:0006260">
    <property type="term" value="P:DNA replication"/>
    <property type="evidence" value="ECO:0007669"/>
    <property type="project" value="UniProtKB-UniRule"/>
</dbReference>
<reference evidence="15" key="1">
    <citation type="submission" date="2020-10" db="EMBL/GenBank/DDBJ databases">
        <authorList>
            <person name="Gilroy R."/>
        </authorList>
    </citation>
    <scope>NUCLEOTIDE SEQUENCE</scope>
    <source>
        <strain evidence="15">ChiBcec16-1751</strain>
    </source>
</reference>
<evidence type="ECO:0000256" key="8">
    <source>
        <dbReference type="ARBA" id="ARBA00022840"/>
    </source>
</evidence>
<dbReference type="Gene3D" id="3.40.50.300">
    <property type="entry name" value="P-loop containing nucleotide triphosphate hydrolases"/>
    <property type="match status" value="1"/>
</dbReference>
<dbReference type="Proteomes" id="UP000886741">
    <property type="component" value="Unassembled WGS sequence"/>
</dbReference>
<evidence type="ECO:0000256" key="6">
    <source>
        <dbReference type="ARBA" id="ARBA00022741"/>
    </source>
</evidence>
<feature type="domain" description="RecF/RecN/SMC N-terminal" evidence="14">
    <location>
        <begin position="3"/>
        <end position="360"/>
    </location>
</feature>
<dbReference type="GO" id="GO:0006302">
    <property type="term" value="P:double-strand break repair"/>
    <property type="evidence" value="ECO:0007669"/>
    <property type="project" value="TreeGrafter"/>
</dbReference>
<comment type="function">
    <text evidence="12 13">The RecF protein is involved in DNA metabolism; it is required for DNA replication and normal SOS inducibility. RecF binds preferentially to single-stranded, linear DNA. It also seems to bind ATP.</text>
</comment>
<reference evidence="15" key="2">
    <citation type="journal article" date="2021" name="PeerJ">
        <title>Extensive microbial diversity within the chicken gut microbiome revealed by metagenomics and culture.</title>
        <authorList>
            <person name="Gilroy R."/>
            <person name="Ravi A."/>
            <person name="Getino M."/>
            <person name="Pursley I."/>
            <person name="Horton D.L."/>
            <person name="Alikhan N.F."/>
            <person name="Baker D."/>
            <person name="Gharbi K."/>
            <person name="Hall N."/>
            <person name="Watson M."/>
            <person name="Adriaenssens E.M."/>
            <person name="Foster-Nyarko E."/>
            <person name="Jarju S."/>
            <person name="Secka A."/>
            <person name="Antonio M."/>
            <person name="Oren A."/>
            <person name="Chaudhuri R.R."/>
            <person name="La Ragione R."/>
            <person name="Hildebrand F."/>
            <person name="Pallen M.J."/>
        </authorList>
    </citation>
    <scope>NUCLEOTIDE SEQUENCE</scope>
    <source>
        <strain evidence="15">ChiBcec16-1751</strain>
    </source>
</reference>
<dbReference type="InterPro" id="IPR027417">
    <property type="entry name" value="P-loop_NTPase"/>
</dbReference>
<comment type="subcellular location">
    <subcellularLocation>
        <location evidence="1 12 13">Cytoplasm</location>
    </subcellularLocation>
</comment>
<comment type="caution">
    <text evidence="15">The sequence shown here is derived from an EMBL/GenBank/DDBJ whole genome shotgun (WGS) entry which is preliminary data.</text>
</comment>
<dbReference type="PROSITE" id="PS00618">
    <property type="entry name" value="RECF_2"/>
    <property type="match status" value="1"/>
</dbReference>
<evidence type="ECO:0000256" key="9">
    <source>
        <dbReference type="ARBA" id="ARBA00023125"/>
    </source>
</evidence>
<dbReference type="PANTHER" id="PTHR32182:SF0">
    <property type="entry name" value="DNA REPLICATION AND REPAIR PROTEIN RECF"/>
    <property type="match status" value="1"/>
</dbReference>
<keyword evidence="7 12" id="KW-0227">DNA damage</keyword>
<evidence type="ECO:0000313" key="16">
    <source>
        <dbReference type="Proteomes" id="UP000886741"/>
    </source>
</evidence>
<dbReference type="GO" id="GO:0005524">
    <property type="term" value="F:ATP binding"/>
    <property type="evidence" value="ECO:0007669"/>
    <property type="project" value="UniProtKB-UniRule"/>
</dbReference>
<evidence type="ECO:0000256" key="2">
    <source>
        <dbReference type="ARBA" id="ARBA00008016"/>
    </source>
</evidence>
<evidence type="ECO:0000256" key="7">
    <source>
        <dbReference type="ARBA" id="ARBA00022763"/>
    </source>
</evidence>
<proteinExistence type="inferred from homology"/>
<dbReference type="InterPro" id="IPR003395">
    <property type="entry name" value="RecF/RecN/SMC_N"/>
</dbReference>
<dbReference type="InterPro" id="IPR001238">
    <property type="entry name" value="DNA-binding_RecF"/>
</dbReference>
<evidence type="ECO:0000256" key="11">
    <source>
        <dbReference type="ARBA" id="ARBA00023236"/>
    </source>
</evidence>
<keyword evidence="6 12" id="KW-0547">Nucleotide-binding</keyword>
<feature type="binding site" evidence="12">
    <location>
        <begin position="30"/>
        <end position="37"/>
    </location>
    <ligand>
        <name>ATP</name>
        <dbReference type="ChEBI" id="CHEBI:30616"/>
    </ligand>
</feature>
<dbReference type="InterPro" id="IPR042174">
    <property type="entry name" value="RecF_2"/>
</dbReference>
<dbReference type="GO" id="GO:0009432">
    <property type="term" value="P:SOS response"/>
    <property type="evidence" value="ECO:0007669"/>
    <property type="project" value="UniProtKB-UniRule"/>
</dbReference>
<evidence type="ECO:0000256" key="10">
    <source>
        <dbReference type="ARBA" id="ARBA00023204"/>
    </source>
</evidence>
<organism evidence="15 16">
    <name type="scientific">Candidatus Avoscillospira avistercoris</name>
    <dbReference type="NCBI Taxonomy" id="2840707"/>
    <lineage>
        <taxon>Bacteria</taxon>
        <taxon>Bacillati</taxon>
        <taxon>Bacillota</taxon>
        <taxon>Clostridia</taxon>
        <taxon>Eubacteriales</taxon>
        <taxon>Oscillospiraceae</taxon>
        <taxon>Oscillospiraceae incertae sedis</taxon>
        <taxon>Candidatus Avoscillospira</taxon>
    </lineage>
</organism>
<evidence type="ECO:0000256" key="3">
    <source>
        <dbReference type="ARBA" id="ARBA00020170"/>
    </source>
</evidence>
<dbReference type="GO" id="GO:0003697">
    <property type="term" value="F:single-stranded DNA binding"/>
    <property type="evidence" value="ECO:0007669"/>
    <property type="project" value="UniProtKB-UniRule"/>
</dbReference>
<dbReference type="PANTHER" id="PTHR32182">
    <property type="entry name" value="DNA REPLICATION AND REPAIR PROTEIN RECF"/>
    <property type="match status" value="1"/>
</dbReference>
<dbReference type="AlphaFoldDB" id="A0A9D1F9W1"/>
<evidence type="ECO:0000313" key="15">
    <source>
        <dbReference type="EMBL" id="HIS64411.1"/>
    </source>
</evidence>
<gene>
    <name evidence="12 15" type="primary">recF</name>
    <name evidence="15" type="ORF">IAA83_03445</name>
</gene>
<evidence type="ECO:0000259" key="14">
    <source>
        <dbReference type="Pfam" id="PF02463"/>
    </source>
</evidence>
<comment type="similarity">
    <text evidence="2 12 13">Belongs to the RecF family.</text>
</comment>
<keyword evidence="4 12" id="KW-0963">Cytoplasm</keyword>
<dbReference type="NCBIfam" id="TIGR00611">
    <property type="entry name" value="recf"/>
    <property type="match status" value="1"/>
</dbReference>
<accession>A0A9D1F9W1</accession>
<evidence type="ECO:0000256" key="13">
    <source>
        <dbReference type="RuleBase" id="RU000578"/>
    </source>
</evidence>
<keyword evidence="5 12" id="KW-0235">DNA replication</keyword>
<keyword evidence="8 12" id="KW-0067">ATP-binding</keyword>
<evidence type="ECO:0000256" key="5">
    <source>
        <dbReference type="ARBA" id="ARBA00022705"/>
    </source>
</evidence>
<keyword evidence="11 12" id="KW-0742">SOS response</keyword>
<evidence type="ECO:0000256" key="1">
    <source>
        <dbReference type="ARBA" id="ARBA00004496"/>
    </source>
</evidence>
<keyword evidence="10 12" id="KW-0234">DNA repair</keyword>
<dbReference type="InterPro" id="IPR018078">
    <property type="entry name" value="DNA-binding_RecF_CS"/>
</dbReference>
<evidence type="ECO:0000256" key="12">
    <source>
        <dbReference type="HAMAP-Rule" id="MF_00365"/>
    </source>
</evidence>
<dbReference type="EMBL" id="DVJJ01000053">
    <property type="protein sequence ID" value="HIS64411.1"/>
    <property type="molecule type" value="Genomic_DNA"/>
</dbReference>
<sequence length="369" mass="41655">MRLEQLRLRGFRNYESLTADFVPGVNLIVGDNAQGKTNLLEAITYLSMGHSFRTRKEQELIGMGAEFAELEAKLFSQGREQSIRAILFPGRRSRQLYIGGVRQKTAAELPGILTTVLFCPEDLLTLKMGPSARRRLLDNALTQLRPGYERALTQYTRLHDHKSRILKDRFQNPSLLETLPDFNLRMAQVGAILIAYRARFMERLAQLAADFHQEFSGGKEHLTVTYQTVSNIPDPLAPQQEVLQKLLEHQHSHYRAELESCQCLSGPHRDDFDVLLDGVSLKGYGSQGQIRTAAISLKLAEREIFRRDTGEEPVLLLDDVLSELDPARQDFILNRIASGQVFITCCERSRVTEIGKVLTIEHGALLEGA</sequence>
<keyword evidence="9 12" id="KW-0238">DNA-binding</keyword>
<protein>
    <recommendedName>
        <fullName evidence="3 12">DNA replication and repair protein RecF</fullName>
    </recommendedName>
</protein>
<dbReference type="SUPFAM" id="SSF52540">
    <property type="entry name" value="P-loop containing nucleoside triphosphate hydrolases"/>
    <property type="match status" value="1"/>
</dbReference>